<feature type="transmembrane region" description="Helical" evidence="1">
    <location>
        <begin position="109"/>
        <end position="126"/>
    </location>
</feature>
<evidence type="ECO:0000256" key="1">
    <source>
        <dbReference type="SAM" id="Phobius"/>
    </source>
</evidence>
<dbReference type="EnsemblMetazoa" id="AMEM006133-RA">
    <property type="protein sequence ID" value="AMEM006133-PA"/>
    <property type="gene ID" value="AMEM006133"/>
</dbReference>
<keyword evidence="1" id="KW-1133">Transmembrane helix</keyword>
<keyword evidence="1" id="KW-0472">Membrane</keyword>
<reference evidence="2" key="1">
    <citation type="submission" date="2020-05" db="UniProtKB">
        <authorList>
            <consortium name="EnsemblMetazoa"/>
        </authorList>
    </citation>
    <scope>IDENTIFICATION</scope>
    <source>
        <strain evidence="2">MAF</strain>
    </source>
</reference>
<dbReference type="AlphaFoldDB" id="A0A182UZ46"/>
<accession>A0A182UZ46</accession>
<dbReference type="VEuPathDB" id="VectorBase:AMEM006133"/>
<dbReference type="Proteomes" id="UP000075903">
    <property type="component" value="Unassembled WGS sequence"/>
</dbReference>
<keyword evidence="1" id="KW-0812">Transmembrane</keyword>
<protein>
    <submittedName>
        <fullName evidence="2">Uncharacterized protein</fullName>
    </submittedName>
</protein>
<name>A0A182UZ46_ANOME</name>
<evidence type="ECO:0000313" key="2">
    <source>
        <dbReference type="EnsemblMetazoa" id="AMEM006133-PA"/>
    </source>
</evidence>
<evidence type="ECO:0000313" key="3">
    <source>
        <dbReference type="Proteomes" id="UP000075903"/>
    </source>
</evidence>
<sequence>MRSFEDLRDRVKDLRKLCLARELDERQTHPFLPNGAGSSGALCNGITTSGSGLGSGANLRDTHDGGEWTVRTKPNAYINPSLDGRSLSTVVIAHRAQQRNYLRTNKRSFAGWHVPVVVVVLSALAAPQGKL</sequence>
<organism evidence="2 3">
    <name type="scientific">Anopheles merus</name>
    <name type="common">Mosquito</name>
    <dbReference type="NCBI Taxonomy" id="30066"/>
    <lineage>
        <taxon>Eukaryota</taxon>
        <taxon>Metazoa</taxon>
        <taxon>Ecdysozoa</taxon>
        <taxon>Arthropoda</taxon>
        <taxon>Hexapoda</taxon>
        <taxon>Insecta</taxon>
        <taxon>Pterygota</taxon>
        <taxon>Neoptera</taxon>
        <taxon>Endopterygota</taxon>
        <taxon>Diptera</taxon>
        <taxon>Nematocera</taxon>
        <taxon>Culicoidea</taxon>
        <taxon>Culicidae</taxon>
        <taxon>Anophelinae</taxon>
        <taxon>Anopheles</taxon>
    </lineage>
</organism>
<proteinExistence type="predicted"/>
<keyword evidence="3" id="KW-1185">Reference proteome</keyword>